<organism evidence="1 2">
    <name type="scientific">Panagrolaimus sp. ES5</name>
    <dbReference type="NCBI Taxonomy" id="591445"/>
    <lineage>
        <taxon>Eukaryota</taxon>
        <taxon>Metazoa</taxon>
        <taxon>Ecdysozoa</taxon>
        <taxon>Nematoda</taxon>
        <taxon>Chromadorea</taxon>
        <taxon>Rhabditida</taxon>
        <taxon>Tylenchina</taxon>
        <taxon>Panagrolaimomorpha</taxon>
        <taxon>Panagrolaimoidea</taxon>
        <taxon>Panagrolaimidae</taxon>
        <taxon>Panagrolaimus</taxon>
    </lineage>
</organism>
<reference evidence="2" key="1">
    <citation type="submission" date="2022-11" db="UniProtKB">
        <authorList>
            <consortium name="WormBaseParasite"/>
        </authorList>
    </citation>
    <scope>IDENTIFICATION</scope>
</reference>
<protein>
    <submittedName>
        <fullName evidence="2">Heat shock protein 70</fullName>
    </submittedName>
</protein>
<evidence type="ECO:0000313" key="2">
    <source>
        <dbReference type="WBParaSite" id="ES5_v2.g925.t1"/>
    </source>
</evidence>
<proteinExistence type="predicted"/>
<name>A0AC34GX66_9BILA</name>
<evidence type="ECO:0000313" key="1">
    <source>
        <dbReference type="Proteomes" id="UP000887579"/>
    </source>
</evidence>
<sequence length="132" mass="15086">MDVMDFIVPKNVLIPSTTARTYTLQECHRNGVDIVIYEGEHKLVKENKLLGEFRLDGFPPAPEALPKIEVTFHVDRDGILNVTAKTLGEIKNERSMTINNKTNFSKEEIERMVQELKLIENADKEKHGHDEA</sequence>
<accession>A0AC34GX66</accession>
<dbReference type="WBParaSite" id="ES5_v2.g925.t1">
    <property type="protein sequence ID" value="ES5_v2.g925.t1"/>
    <property type="gene ID" value="ES5_v2.g925"/>
</dbReference>
<dbReference type="Proteomes" id="UP000887579">
    <property type="component" value="Unplaced"/>
</dbReference>